<evidence type="ECO:0000256" key="1">
    <source>
        <dbReference type="SAM" id="Phobius"/>
    </source>
</evidence>
<proteinExistence type="predicted"/>
<dbReference type="EMBL" id="LAPT01000041">
    <property type="protein sequence ID" value="PXF31465.1"/>
    <property type="molecule type" value="Genomic_DNA"/>
</dbReference>
<accession>A0ABX5LXR5</accession>
<keyword evidence="1" id="KW-1133">Transmembrane helix</keyword>
<protein>
    <recommendedName>
        <fullName evidence="4">NAD-dependent dehydratase</fullName>
    </recommendedName>
</protein>
<reference evidence="2 3" key="1">
    <citation type="submission" date="2015-03" db="EMBL/GenBank/DDBJ databases">
        <authorList>
            <person name="Krishnan R."/>
            <person name="Midha S."/>
            <person name="Patil P.B."/>
            <person name="Rameshkumar N."/>
        </authorList>
    </citation>
    <scope>NUCLEOTIDE SEQUENCE [LARGE SCALE GENOMIC DNA]</scope>
    <source>
        <strain evidence="2 3">L1E11</strain>
    </source>
</reference>
<evidence type="ECO:0008006" key="4">
    <source>
        <dbReference type="Google" id="ProtNLM"/>
    </source>
</evidence>
<keyword evidence="1" id="KW-0472">Membrane</keyword>
<keyword evidence="3" id="KW-1185">Reference proteome</keyword>
<evidence type="ECO:0000313" key="3">
    <source>
        <dbReference type="Proteomes" id="UP000248090"/>
    </source>
</evidence>
<evidence type="ECO:0000313" key="2">
    <source>
        <dbReference type="EMBL" id="PXF31465.1"/>
    </source>
</evidence>
<dbReference type="Proteomes" id="UP000248090">
    <property type="component" value="Unassembled WGS sequence"/>
</dbReference>
<dbReference type="InterPro" id="IPR025695">
    <property type="entry name" value="DoxX-like"/>
</dbReference>
<comment type="caution">
    <text evidence="2">The sequence shown here is derived from an EMBL/GenBank/DDBJ whole genome shotgun (WGS) entry which is preliminary data.</text>
</comment>
<feature type="transmembrane region" description="Helical" evidence="1">
    <location>
        <begin position="73"/>
        <end position="98"/>
    </location>
</feature>
<keyword evidence="1" id="KW-0812">Transmembrane</keyword>
<feature type="transmembrane region" description="Helical" evidence="1">
    <location>
        <begin position="49"/>
        <end position="66"/>
    </location>
</feature>
<dbReference type="RefSeq" id="WP_110187132.1">
    <property type="nucleotide sequence ID" value="NZ_CP177354.1"/>
</dbReference>
<dbReference type="Pfam" id="PF13781">
    <property type="entry name" value="DoxX_3"/>
    <property type="match status" value="1"/>
</dbReference>
<organism evidence="2 3">
    <name type="scientific">Pokkaliibacter plantistimulans</name>
    <dbReference type="NCBI Taxonomy" id="1635171"/>
    <lineage>
        <taxon>Bacteria</taxon>
        <taxon>Pseudomonadati</taxon>
        <taxon>Pseudomonadota</taxon>
        <taxon>Gammaproteobacteria</taxon>
        <taxon>Oceanospirillales</taxon>
        <taxon>Balneatrichaceae</taxon>
        <taxon>Pokkaliibacter</taxon>
    </lineage>
</organism>
<name>A0ABX5LXR5_9GAMM</name>
<sequence length="127" mass="14320">MSLSLLLSLGRASLILLWLFTGVTSTWLAPQLGMAVLQQAGLNDQQSLHLIWLGSGVDVLMGLWLMSGWQRRWCYYLQLVLICVYTLLLSLLAPVYWLDPFGPVSKNLPLLALILLLNWADQHVTTR</sequence>
<gene>
    <name evidence="2" type="ORF">WH50_09725</name>
</gene>